<dbReference type="RefSeq" id="WP_015328830.1">
    <property type="nucleotide sequence ID" value="NC_020053.1"/>
</dbReference>
<protein>
    <submittedName>
        <fullName evidence="2">Uncharacterized protein</fullName>
    </submittedName>
</protein>
<evidence type="ECO:0000256" key="1">
    <source>
        <dbReference type="SAM" id="SignalP"/>
    </source>
</evidence>
<dbReference type="Proteomes" id="UP000010366">
    <property type="component" value="Plasmid pCHA6605.01"/>
</dbReference>
<name>K9UQI4_CHAP6</name>
<evidence type="ECO:0000313" key="3">
    <source>
        <dbReference type="Proteomes" id="UP000010366"/>
    </source>
</evidence>
<evidence type="ECO:0000313" key="2">
    <source>
        <dbReference type="EMBL" id="AFY96943.1"/>
    </source>
</evidence>
<dbReference type="OrthoDB" id="514474at2"/>
<feature type="signal peptide" evidence="1">
    <location>
        <begin position="1"/>
        <end position="24"/>
    </location>
</feature>
<reference evidence="2 3" key="1">
    <citation type="submission" date="2012-05" db="EMBL/GenBank/DDBJ databases">
        <title>Noncontiguous Finished plasmid 1 of genome of Chamaesiphon sp. PCC 6605.</title>
        <authorList>
            <consortium name="US DOE Joint Genome Institute"/>
            <person name="Gugger M."/>
            <person name="Coursin T."/>
            <person name="Rippka R."/>
            <person name="Tandeau De Marsac N."/>
            <person name="Huntemann M."/>
            <person name="Wei C.-L."/>
            <person name="Han J."/>
            <person name="Detter J.C."/>
            <person name="Han C."/>
            <person name="Tapia R."/>
            <person name="Chen A."/>
            <person name="Kyrpides N."/>
            <person name="Mavromatis K."/>
            <person name="Markowitz V."/>
            <person name="Szeto E."/>
            <person name="Ivanova N."/>
            <person name="Pagani I."/>
            <person name="Pati A."/>
            <person name="Goodwin L."/>
            <person name="Nordberg H.P."/>
            <person name="Cantor M.N."/>
            <person name="Hua S.X."/>
            <person name="Woyke T."/>
            <person name="Kerfeld C.A."/>
        </authorList>
    </citation>
    <scope>NUCLEOTIDE SEQUENCE [LARGE SCALE GENOMIC DNA]</scope>
    <source>
        <strain evidence="3">ATCC 27169 / PCC 6605</strain>
        <plasmid evidence="3">Plasmid pCHA6605.01</plasmid>
    </source>
</reference>
<dbReference type="eggNOG" id="ENOG50335QQ">
    <property type="taxonomic scope" value="Bacteria"/>
</dbReference>
<dbReference type="AlphaFoldDB" id="K9UQI4"/>
<organism evidence="2 3">
    <name type="scientific">Chamaesiphon minutus (strain ATCC 27169 / PCC 6605)</name>
    <dbReference type="NCBI Taxonomy" id="1173020"/>
    <lineage>
        <taxon>Bacteria</taxon>
        <taxon>Bacillati</taxon>
        <taxon>Cyanobacteriota</taxon>
        <taxon>Cyanophyceae</taxon>
        <taxon>Gomontiellales</taxon>
        <taxon>Chamaesiphonaceae</taxon>
        <taxon>Chamaesiphon</taxon>
    </lineage>
</organism>
<keyword evidence="2" id="KW-0614">Plasmid</keyword>
<gene>
    <name evidence="2" type="ORF">Cha6605_6107</name>
</gene>
<sequence precursor="true">MKRFALVGLSILCLSLAATTSVKAETRMETLAMSTATIVNNPVVKTRITPFALVSLAYQGEYRTQGIPGFGSFQSAVSNKKITAKDLVKAAIDANQLTPETQSDRAYLNALELQLSFADS</sequence>
<geneLocation type="plasmid" evidence="2 3">
    <name>pCHA6605.01</name>
</geneLocation>
<keyword evidence="3" id="KW-1185">Reference proteome</keyword>
<keyword evidence="1" id="KW-0732">Signal</keyword>
<feature type="chain" id="PRO_5003936464" evidence="1">
    <location>
        <begin position="25"/>
        <end position="120"/>
    </location>
</feature>
<dbReference type="KEGG" id="cmp:Cha6605_6107"/>
<dbReference type="EMBL" id="CP003601">
    <property type="protein sequence ID" value="AFY96943.1"/>
    <property type="molecule type" value="Genomic_DNA"/>
</dbReference>
<proteinExistence type="predicted"/>
<accession>K9UQI4</accession>
<dbReference type="HOGENOM" id="CLU_138498_0_1_3"/>